<dbReference type="Pfam" id="PF10127">
    <property type="entry name" value="RlaP"/>
    <property type="match status" value="1"/>
</dbReference>
<reference evidence="1 2" key="1">
    <citation type="journal article" date="2013" name="J. Microbiol.">
        <title>Lysinibacillus chungkukjangi sp. nov., isolated from Chungkukjang, Korean fermented soybean food.</title>
        <authorList>
            <person name="Kim S.J."/>
            <person name="Jang Y.H."/>
            <person name="Hamada M."/>
            <person name="Ahn J.H."/>
            <person name="Weon H.Y."/>
            <person name="Suzuki K."/>
            <person name="Whang K.S."/>
            <person name="Kwon S.W."/>
        </authorList>
    </citation>
    <scope>NUCLEOTIDE SEQUENCE [LARGE SCALE GENOMIC DNA]</scope>
    <source>
        <strain evidence="1 2">MCCC 1A12701</strain>
    </source>
</reference>
<dbReference type="Proteomes" id="UP000274033">
    <property type="component" value="Unassembled WGS sequence"/>
</dbReference>
<keyword evidence="1" id="KW-0808">Transferase</keyword>
<dbReference type="PANTHER" id="PTHR34817:SF2">
    <property type="entry name" value="NUCLEOTIDYLTRANSFERASE"/>
    <property type="match status" value="1"/>
</dbReference>
<dbReference type="RefSeq" id="WP_124765639.1">
    <property type="nucleotide sequence ID" value="NZ_JAFBDY010000013.1"/>
</dbReference>
<evidence type="ECO:0000313" key="2">
    <source>
        <dbReference type="Proteomes" id="UP000274033"/>
    </source>
</evidence>
<dbReference type="EMBL" id="RRCT01000013">
    <property type="protein sequence ID" value="RQW73979.1"/>
    <property type="molecule type" value="Genomic_DNA"/>
</dbReference>
<keyword evidence="2" id="KW-1185">Reference proteome</keyword>
<proteinExistence type="predicted"/>
<dbReference type="PANTHER" id="PTHR34817">
    <property type="entry name" value="NUCLEOTIDYLTRANSFERASE"/>
    <property type="match status" value="1"/>
</dbReference>
<name>A0A3N9UBX1_9BACI</name>
<protein>
    <submittedName>
        <fullName evidence="1">Nucleotidyltransferase domain-containing protein</fullName>
    </submittedName>
</protein>
<accession>A0A3N9UBX1</accession>
<gene>
    <name evidence="1" type="ORF">EBB45_13610</name>
</gene>
<dbReference type="GO" id="GO:0016740">
    <property type="term" value="F:transferase activity"/>
    <property type="evidence" value="ECO:0007669"/>
    <property type="project" value="UniProtKB-KW"/>
</dbReference>
<dbReference type="AlphaFoldDB" id="A0A3N9UBX1"/>
<sequence length="267" mass="31401">MKNIILKKLEEIEEKFQVKILYAAECGSRAWGVHSKESDYDVRFIYIHQPDYYLSIDPQGVGSKRDVIELPISENLDINGWEITKALRLFRKSNPSLFEWLNSSIIYYQKYSFVNLIRALECEVFEPVTMLTHYLNMAKRNYEKYLQGSEVQTKLYLNVLRPILACKWIVEYGKVPPIRFNELLDRIIPESLLKLEINFLLRRKMSGEGSNIQPSIKIINNFLKEEINCLELYIKTLSSKNGNPTEKLNALYRATLKEVWNYDLKKS</sequence>
<comment type="caution">
    <text evidence="1">The sequence shown here is derived from an EMBL/GenBank/DDBJ whole genome shotgun (WGS) entry which is preliminary data.</text>
</comment>
<dbReference type="InterPro" id="IPR018775">
    <property type="entry name" value="RlaP"/>
</dbReference>
<organism evidence="1 2">
    <name type="scientific">Lysinibacillus composti</name>
    <dbReference type="NCBI Taxonomy" id="720633"/>
    <lineage>
        <taxon>Bacteria</taxon>
        <taxon>Bacillati</taxon>
        <taxon>Bacillota</taxon>
        <taxon>Bacilli</taxon>
        <taxon>Bacillales</taxon>
        <taxon>Bacillaceae</taxon>
        <taxon>Lysinibacillus</taxon>
    </lineage>
</organism>
<evidence type="ECO:0000313" key="1">
    <source>
        <dbReference type="EMBL" id="RQW73979.1"/>
    </source>
</evidence>
<dbReference type="OrthoDB" id="9796845at2"/>